<accession>A0A5C5U9B2</accession>
<dbReference type="Proteomes" id="UP000319980">
    <property type="component" value="Unassembled WGS sequence"/>
</dbReference>
<dbReference type="RefSeq" id="WP_146385925.1">
    <property type="nucleotide sequence ID" value="NZ_VOHK01000002.1"/>
</dbReference>
<reference evidence="2 3" key="1">
    <citation type="journal article" date="2008" name="Int. J. Syst. Evol. Microbiol.">
        <title>Luteimonas marina sp. nov., isolated from seawater.</title>
        <authorList>
            <person name="Baik K.S."/>
            <person name="Park S.C."/>
            <person name="Kim M.S."/>
            <person name="Kim E.M."/>
            <person name="Park C."/>
            <person name="Chun J."/>
            <person name="Seong C.N."/>
        </authorList>
    </citation>
    <scope>NUCLEOTIDE SEQUENCE [LARGE SCALE GENOMIC DNA]</scope>
    <source>
        <strain evidence="2 3">FR1330</strain>
    </source>
</reference>
<keyword evidence="3" id="KW-1185">Reference proteome</keyword>
<dbReference type="EMBL" id="VOHK01000002">
    <property type="protein sequence ID" value="TWT22509.1"/>
    <property type="molecule type" value="Genomic_DNA"/>
</dbReference>
<gene>
    <name evidence="2" type="ORF">FQY83_05685</name>
</gene>
<feature type="signal peptide" evidence="1">
    <location>
        <begin position="1"/>
        <end position="20"/>
    </location>
</feature>
<proteinExistence type="predicted"/>
<dbReference type="Gene3D" id="3.40.50.1820">
    <property type="entry name" value="alpha/beta hydrolase"/>
    <property type="match status" value="1"/>
</dbReference>
<dbReference type="SUPFAM" id="SSF53474">
    <property type="entry name" value="alpha/beta-Hydrolases"/>
    <property type="match status" value="1"/>
</dbReference>
<evidence type="ECO:0000313" key="3">
    <source>
        <dbReference type="Proteomes" id="UP000319980"/>
    </source>
</evidence>
<protein>
    <recommendedName>
        <fullName evidence="4">Alpha/beta hydrolase</fullName>
    </recommendedName>
</protein>
<dbReference type="OrthoDB" id="7197847at2"/>
<evidence type="ECO:0000313" key="2">
    <source>
        <dbReference type="EMBL" id="TWT22509.1"/>
    </source>
</evidence>
<comment type="caution">
    <text evidence="2">The sequence shown here is derived from an EMBL/GenBank/DDBJ whole genome shotgun (WGS) entry which is preliminary data.</text>
</comment>
<keyword evidence="1" id="KW-0732">Signal</keyword>
<evidence type="ECO:0000256" key="1">
    <source>
        <dbReference type="SAM" id="SignalP"/>
    </source>
</evidence>
<name>A0A5C5U9B2_9GAMM</name>
<dbReference type="AlphaFoldDB" id="A0A5C5U9B2"/>
<organism evidence="2 3">
    <name type="scientific">Luteimonas marina</name>
    <dbReference type="NCBI Taxonomy" id="488485"/>
    <lineage>
        <taxon>Bacteria</taxon>
        <taxon>Pseudomonadati</taxon>
        <taxon>Pseudomonadota</taxon>
        <taxon>Gammaproteobacteria</taxon>
        <taxon>Lysobacterales</taxon>
        <taxon>Lysobacteraceae</taxon>
        <taxon>Luteimonas</taxon>
    </lineage>
</organism>
<dbReference type="InterPro" id="IPR029058">
    <property type="entry name" value="AB_hydrolase_fold"/>
</dbReference>
<feature type="chain" id="PRO_5022969912" description="Alpha/beta hydrolase" evidence="1">
    <location>
        <begin position="21"/>
        <end position="427"/>
    </location>
</feature>
<sequence>MTRNFTAGALAAMLAGAAVAAAPDAPRFAPTDCPASVADIADCHAARDGNGAWLLVAMPREWNRRLLVHAHGGPRLGAPKDGDSAEDLDRYSVMVRDGYAWIGSTYRRGGYGVRSAAADVEESRRLFVERWGRPERTVLHGQSWGGNVAAKTAELHALDLDGRASYDAVLTTNGVLTGGTRAYGFRADLRAVYQYYCRNHPAPGEPQYPLWQGLPAGSKLDRGELRRRVDACTGVDTAPGKRTPAQAARLADILAVTGVAERQLVAHLAWGTFHFRDLVHRRLHDRNPFDNTGTVYRGSRDDEALNAGIERFAADPDAVATLAYDADLSGLIVLPTLAIHAAHDPVVSSQALAAYRATVEAAGRGHLLAQAKTDEHEHSRLRDATYRGALRALEAWLDTGLRPDAAALQATCAAAPGDPADCRFLPP</sequence>
<evidence type="ECO:0008006" key="4">
    <source>
        <dbReference type="Google" id="ProtNLM"/>
    </source>
</evidence>